<protein>
    <submittedName>
        <fullName evidence="3">DotU family type IV/VI secretion system protein</fullName>
    </submittedName>
</protein>
<keyword evidence="1" id="KW-0472">Membrane</keyword>
<name>A0ABY7V7H7_9GAMM</name>
<reference evidence="3 4" key="1">
    <citation type="journal article" date="2022" name="Mar. Drugs">
        <title>Bioassay-Guided Fractionation Leads to the Detection of Cholic Acid Generated by the Rare Thalassomonas sp.</title>
        <authorList>
            <person name="Pheiffer F."/>
            <person name="Schneider Y.K."/>
            <person name="Hansen E.H."/>
            <person name="Andersen J.H."/>
            <person name="Isaksson J."/>
            <person name="Busche T."/>
            <person name="R C."/>
            <person name="Kalinowski J."/>
            <person name="Zyl L.V."/>
            <person name="Trindade M."/>
        </authorList>
    </citation>
    <scope>NUCLEOTIDE SEQUENCE [LARGE SCALE GENOMIC DNA]</scope>
    <source>
        <strain evidence="3 4">A5K-61T</strain>
    </source>
</reference>
<evidence type="ECO:0000313" key="4">
    <source>
        <dbReference type="Proteomes" id="UP001215231"/>
    </source>
</evidence>
<accession>A0ABY7V7H7</accession>
<evidence type="ECO:0000259" key="2">
    <source>
        <dbReference type="Pfam" id="PF09850"/>
    </source>
</evidence>
<feature type="transmembrane region" description="Helical" evidence="1">
    <location>
        <begin position="216"/>
        <end position="238"/>
    </location>
</feature>
<keyword evidence="1" id="KW-0812">Transmembrane</keyword>
<feature type="domain" description="Type IV / VI secretion system DotU" evidence="2">
    <location>
        <begin position="82"/>
        <end position="232"/>
    </location>
</feature>
<keyword evidence="4" id="KW-1185">Reference proteome</keyword>
<gene>
    <name evidence="3" type="ORF">H3N35_13650</name>
</gene>
<dbReference type="EMBL" id="CP059693">
    <property type="protein sequence ID" value="WDE09382.1"/>
    <property type="molecule type" value="Genomic_DNA"/>
</dbReference>
<dbReference type="Gene3D" id="1.25.40.590">
    <property type="entry name" value="Type IV / VI secretion system, DotU"/>
    <property type="match status" value="1"/>
</dbReference>
<dbReference type="PANTHER" id="PTHR38033:SF1">
    <property type="entry name" value="DOTU FAMILY TYPE IV_VI SECRETION SYSTEM PROTEIN"/>
    <property type="match status" value="1"/>
</dbReference>
<dbReference type="InterPro" id="IPR038522">
    <property type="entry name" value="T4/T6SS_DotU_sf"/>
</dbReference>
<dbReference type="InterPro" id="IPR017732">
    <property type="entry name" value="T4/T6SS_DotU"/>
</dbReference>
<proteinExistence type="predicted"/>
<evidence type="ECO:0000256" key="1">
    <source>
        <dbReference type="SAM" id="Phobius"/>
    </source>
</evidence>
<sequence length="248" mass="28945">MMKAEAINLVALMSQFYQQIATIKIWIREGQLNNEVMAILKLDKVPSDSETASAISLLLGQWIDRKQLEYRYTLTDRELYMLDKACFAMVSLADELLIMELDWPGKEHWHQVLLEQQHYQSCSAGEVLYQHMDELLSDGNYDDLERQLAALYLLVLRLGFLGLYRDDEEQQAYYRKKLFNIVNRGQSDESVAISKEAYQQQLISEQEQRLAPLANWYRAITFGLLFYLIFGGGLWYSLTWSLNQWMGG</sequence>
<dbReference type="PANTHER" id="PTHR38033">
    <property type="entry name" value="MEMBRANE PROTEIN-RELATED"/>
    <property type="match status" value="1"/>
</dbReference>
<keyword evidence="1" id="KW-1133">Transmembrane helix</keyword>
<evidence type="ECO:0000313" key="3">
    <source>
        <dbReference type="EMBL" id="WDE09382.1"/>
    </source>
</evidence>
<dbReference type="Pfam" id="PF09850">
    <property type="entry name" value="DotU"/>
    <property type="match status" value="1"/>
</dbReference>
<dbReference type="Proteomes" id="UP001215231">
    <property type="component" value="Chromosome"/>
</dbReference>
<organism evidence="3 4">
    <name type="scientific">Thalassomonas haliotis</name>
    <dbReference type="NCBI Taxonomy" id="485448"/>
    <lineage>
        <taxon>Bacteria</taxon>
        <taxon>Pseudomonadati</taxon>
        <taxon>Pseudomonadota</taxon>
        <taxon>Gammaproteobacteria</taxon>
        <taxon>Alteromonadales</taxon>
        <taxon>Colwelliaceae</taxon>
        <taxon>Thalassomonas</taxon>
    </lineage>
</organism>